<feature type="domain" description="NAD(P)-binding" evidence="1">
    <location>
        <begin position="8"/>
        <end position="196"/>
    </location>
</feature>
<dbReference type="GO" id="GO:0004029">
    <property type="term" value="F:aldehyde dehydrogenase (NAD+) activity"/>
    <property type="evidence" value="ECO:0007669"/>
    <property type="project" value="TreeGrafter"/>
</dbReference>
<dbReference type="InterPro" id="IPR016040">
    <property type="entry name" value="NAD(P)-bd_dom"/>
</dbReference>
<organism evidence="2 3">
    <name type="scientific">Planctobacterium marinum</name>
    <dbReference type="NCBI Taxonomy" id="1631968"/>
    <lineage>
        <taxon>Bacteria</taxon>
        <taxon>Pseudomonadati</taxon>
        <taxon>Pseudomonadota</taxon>
        <taxon>Gammaproteobacteria</taxon>
        <taxon>Alteromonadales</taxon>
        <taxon>Alteromonadaceae</taxon>
        <taxon>Planctobacterium</taxon>
    </lineage>
</organism>
<accession>A0AA48HT07</accession>
<dbReference type="InterPro" id="IPR036291">
    <property type="entry name" value="NAD(P)-bd_dom_sf"/>
</dbReference>
<proteinExistence type="predicted"/>
<dbReference type="Pfam" id="PF13460">
    <property type="entry name" value="NAD_binding_10"/>
    <property type="match status" value="1"/>
</dbReference>
<dbReference type="Proteomes" id="UP001333710">
    <property type="component" value="Chromosome"/>
</dbReference>
<dbReference type="KEGG" id="pmaw:MACH26_36930"/>
<protein>
    <submittedName>
        <fullName evidence="2">NAD(P)-dependent oxidoreductase</fullName>
    </submittedName>
</protein>
<dbReference type="SUPFAM" id="SSF51735">
    <property type="entry name" value="NAD(P)-binding Rossmann-fold domains"/>
    <property type="match status" value="1"/>
</dbReference>
<dbReference type="Gene3D" id="3.40.50.720">
    <property type="entry name" value="NAD(P)-binding Rossmann-like Domain"/>
    <property type="match status" value="1"/>
</dbReference>
<dbReference type="PANTHER" id="PTHR48079:SF6">
    <property type="entry name" value="NAD(P)-BINDING DOMAIN-CONTAINING PROTEIN-RELATED"/>
    <property type="match status" value="1"/>
</dbReference>
<evidence type="ECO:0000259" key="1">
    <source>
        <dbReference type="Pfam" id="PF13460"/>
    </source>
</evidence>
<name>A0AA48HT07_9ALTE</name>
<gene>
    <name evidence="2" type="ORF">MACH26_36930</name>
</gene>
<dbReference type="AlphaFoldDB" id="A0AA48HT07"/>
<dbReference type="EMBL" id="AP027272">
    <property type="protein sequence ID" value="BDX08172.1"/>
    <property type="molecule type" value="Genomic_DNA"/>
</dbReference>
<evidence type="ECO:0000313" key="2">
    <source>
        <dbReference type="EMBL" id="BDX08172.1"/>
    </source>
</evidence>
<dbReference type="PANTHER" id="PTHR48079">
    <property type="entry name" value="PROTEIN YEEZ"/>
    <property type="match status" value="1"/>
</dbReference>
<reference evidence="2" key="1">
    <citation type="submission" date="2023-01" db="EMBL/GenBank/DDBJ databases">
        <title>Complete genome sequence of Planctobacterium marinum strain Dej080120_11.</title>
        <authorList>
            <person name="Ueki S."/>
            <person name="Maruyama F."/>
        </authorList>
    </citation>
    <scope>NUCLEOTIDE SEQUENCE</scope>
    <source>
        <strain evidence="2">Dej080120_11</strain>
    </source>
</reference>
<dbReference type="GO" id="GO:0005737">
    <property type="term" value="C:cytoplasm"/>
    <property type="evidence" value="ECO:0007669"/>
    <property type="project" value="TreeGrafter"/>
</dbReference>
<keyword evidence="3" id="KW-1185">Reference proteome</keyword>
<evidence type="ECO:0000313" key="3">
    <source>
        <dbReference type="Proteomes" id="UP001333710"/>
    </source>
</evidence>
<dbReference type="RefSeq" id="WP_338294249.1">
    <property type="nucleotide sequence ID" value="NZ_AP027272.1"/>
</dbReference>
<sequence>MKVAVIGAGWLGFSLCKALQKQGIEVVASKRDREQAEKLTFEGLDTFVYQLGAKLPEALQACSHFVINIGAGRRGFEKQRFEQQMQELLRQCLAKADKRLLFISTTSVYGEANKTFTEDTLPEPISDSAKAHVAIEQFLKDNFPEQASILRLAGLIAEDRHPVYYLEGKKDITAAHKMVNLVHRDDAVAAILAVLDKQLWGEVFHLCATSHPTRRNYYTKAAEILELVPPMFLDNSDQPATGKCIDPDATLQKLELTLQYSSPFDMLPQEVE</sequence>
<dbReference type="InterPro" id="IPR051783">
    <property type="entry name" value="NAD(P)-dependent_oxidoreduct"/>
</dbReference>